<protein>
    <submittedName>
        <fullName evidence="2">GNAT family N-acetyltransferase</fullName>
        <ecNumber evidence="2">2.3.1.-</ecNumber>
    </submittedName>
</protein>
<dbReference type="Pfam" id="PF13673">
    <property type="entry name" value="Acetyltransf_10"/>
    <property type="match status" value="1"/>
</dbReference>
<evidence type="ECO:0000313" key="3">
    <source>
        <dbReference type="Proteomes" id="UP001431449"/>
    </source>
</evidence>
<dbReference type="SUPFAM" id="SSF55729">
    <property type="entry name" value="Acyl-CoA N-acyltransferases (Nat)"/>
    <property type="match status" value="1"/>
</dbReference>
<accession>A0ABT0GKL5</accession>
<dbReference type="CDD" id="cd04301">
    <property type="entry name" value="NAT_SF"/>
    <property type="match status" value="1"/>
</dbReference>
<dbReference type="InterPro" id="IPR000182">
    <property type="entry name" value="GNAT_dom"/>
</dbReference>
<name>A0ABT0GKL5_9GAMM</name>
<organism evidence="2 3">
    <name type="scientific">Pseudomarimonas salicorniae</name>
    <dbReference type="NCBI Taxonomy" id="2933270"/>
    <lineage>
        <taxon>Bacteria</taxon>
        <taxon>Pseudomonadati</taxon>
        <taxon>Pseudomonadota</taxon>
        <taxon>Gammaproteobacteria</taxon>
        <taxon>Lysobacterales</taxon>
        <taxon>Lysobacteraceae</taxon>
        <taxon>Pseudomarimonas</taxon>
    </lineage>
</organism>
<evidence type="ECO:0000313" key="2">
    <source>
        <dbReference type="EMBL" id="MCK7595089.1"/>
    </source>
</evidence>
<dbReference type="EC" id="2.3.1.-" evidence="2"/>
<proteinExistence type="predicted"/>
<keyword evidence="2" id="KW-0012">Acyltransferase</keyword>
<sequence length="159" mass="17428">MTVPDKLRWTCQPFRSLPPEKAYGVLRLRAEVFVVEQTCPYLDLDGKDLLEGVWQLFAEDAAGDILACLRVLAPGLSFAEPALGRVATSLRARRSGLGRTLMRRGIEACAQRFPGLPIRIGAQAYLIPFYESLGFAVASPPYDEDGIPHVEMLRAAAPA</sequence>
<gene>
    <name evidence="2" type="ORF">M0G41_15570</name>
</gene>
<feature type="domain" description="N-acetyltransferase" evidence="1">
    <location>
        <begin position="12"/>
        <end position="157"/>
    </location>
</feature>
<dbReference type="Proteomes" id="UP001431449">
    <property type="component" value="Unassembled WGS sequence"/>
</dbReference>
<dbReference type="PROSITE" id="PS51186">
    <property type="entry name" value="GNAT"/>
    <property type="match status" value="1"/>
</dbReference>
<dbReference type="GO" id="GO:0016746">
    <property type="term" value="F:acyltransferase activity"/>
    <property type="evidence" value="ECO:0007669"/>
    <property type="project" value="UniProtKB-KW"/>
</dbReference>
<dbReference type="Gene3D" id="3.40.630.30">
    <property type="match status" value="1"/>
</dbReference>
<keyword evidence="2" id="KW-0808">Transferase</keyword>
<evidence type="ECO:0000259" key="1">
    <source>
        <dbReference type="PROSITE" id="PS51186"/>
    </source>
</evidence>
<reference evidence="2" key="1">
    <citation type="submission" date="2022-04" db="EMBL/GenBank/DDBJ databases">
        <title>Lysobacter sp. CAU 1642 isolated from sea sand.</title>
        <authorList>
            <person name="Kim W."/>
        </authorList>
    </citation>
    <scope>NUCLEOTIDE SEQUENCE</scope>
    <source>
        <strain evidence="2">CAU 1642</strain>
    </source>
</reference>
<dbReference type="EMBL" id="JALNMH010000013">
    <property type="protein sequence ID" value="MCK7595089.1"/>
    <property type="molecule type" value="Genomic_DNA"/>
</dbReference>
<dbReference type="InterPro" id="IPR016181">
    <property type="entry name" value="Acyl_CoA_acyltransferase"/>
</dbReference>
<comment type="caution">
    <text evidence="2">The sequence shown here is derived from an EMBL/GenBank/DDBJ whole genome shotgun (WGS) entry which is preliminary data.</text>
</comment>
<dbReference type="RefSeq" id="WP_248210840.1">
    <property type="nucleotide sequence ID" value="NZ_JALNMH010000013.1"/>
</dbReference>
<keyword evidence="3" id="KW-1185">Reference proteome</keyword>